<dbReference type="EnsemblPlants" id="OB01G28640.1">
    <property type="protein sequence ID" value="OB01G28640.1"/>
    <property type="gene ID" value="OB01G28640"/>
</dbReference>
<keyword evidence="2" id="KW-1185">Reference proteome</keyword>
<organism evidence="1">
    <name type="scientific">Oryza brachyantha</name>
    <name type="common">malo sina</name>
    <dbReference type="NCBI Taxonomy" id="4533"/>
    <lineage>
        <taxon>Eukaryota</taxon>
        <taxon>Viridiplantae</taxon>
        <taxon>Streptophyta</taxon>
        <taxon>Embryophyta</taxon>
        <taxon>Tracheophyta</taxon>
        <taxon>Spermatophyta</taxon>
        <taxon>Magnoliopsida</taxon>
        <taxon>Liliopsida</taxon>
        <taxon>Poales</taxon>
        <taxon>Poaceae</taxon>
        <taxon>BOP clade</taxon>
        <taxon>Oryzoideae</taxon>
        <taxon>Oryzeae</taxon>
        <taxon>Oryzinae</taxon>
        <taxon>Oryza</taxon>
    </lineage>
</organism>
<evidence type="ECO:0000313" key="2">
    <source>
        <dbReference type="Proteomes" id="UP000006038"/>
    </source>
</evidence>
<dbReference type="HOGENOM" id="CLU_2985157_0_0_1"/>
<name>J3L0V8_ORYBR</name>
<accession>J3L0V8</accession>
<dbReference type="Gramene" id="OB01G28640.1">
    <property type="protein sequence ID" value="OB01G28640.1"/>
    <property type="gene ID" value="OB01G28640"/>
</dbReference>
<dbReference type="AlphaFoldDB" id="J3L0V8"/>
<evidence type="ECO:0000313" key="1">
    <source>
        <dbReference type="EnsemblPlants" id="OB01G28640.1"/>
    </source>
</evidence>
<proteinExistence type="predicted"/>
<reference evidence="1" key="2">
    <citation type="submission" date="2013-04" db="UniProtKB">
        <authorList>
            <consortium name="EnsemblPlants"/>
        </authorList>
    </citation>
    <scope>IDENTIFICATION</scope>
</reference>
<reference evidence="1" key="1">
    <citation type="journal article" date="2013" name="Nat. Commun.">
        <title>Whole-genome sequencing of Oryza brachyantha reveals mechanisms underlying Oryza genome evolution.</title>
        <authorList>
            <person name="Chen J."/>
            <person name="Huang Q."/>
            <person name="Gao D."/>
            <person name="Wang J."/>
            <person name="Lang Y."/>
            <person name="Liu T."/>
            <person name="Li B."/>
            <person name="Bai Z."/>
            <person name="Luis Goicoechea J."/>
            <person name="Liang C."/>
            <person name="Chen C."/>
            <person name="Zhang W."/>
            <person name="Sun S."/>
            <person name="Liao Y."/>
            <person name="Zhang X."/>
            <person name="Yang L."/>
            <person name="Song C."/>
            <person name="Wang M."/>
            <person name="Shi J."/>
            <person name="Liu G."/>
            <person name="Liu J."/>
            <person name="Zhou H."/>
            <person name="Zhou W."/>
            <person name="Yu Q."/>
            <person name="An N."/>
            <person name="Chen Y."/>
            <person name="Cai Q."/>
            <person name="Wang B."/>
            <person name="Liu B."/>
            <person name="Min J."/>
            <person name="Huang Y."/>
            <person name="Wu H."/>
            <person name="Li Z."/>
            <person name="Zhang Y."/>
            <person name="Yin Y."/>
            <person name="Song W."/>
            <person name="Jiang J."/>
            <person name="Jackson S.A."/>
            <person name="Wing R.A."/>
            <person name="Wang J."/>
            <person name="Chen M."/>
        </authorList>
    </citation>
    <scope>NUCLEOTIDE SEQUENCE [LARGE SCALE GENOMIC DNA]</scope>
    <source>
        <strain evidence="1">cv. IRGC 101232</strain>
    </source>
</reference>
<protein>
    <submittedName>
        <fullName evidence="1">Uncharacterized protein</fullName>
    </submittedName>
</protein>
<dbReference type="Proteomes" id="UP000006038">
    <property type="component" value="Chromosome 1"/>
</dbReference>
<sequence>TENCQYFACYYKWMKYCCIMDYDATCIVGNKLCAMVYIKILILFFVGSHQHQEKVILD</sequence>